<keyword evidence="6" id="KW-0067">ATP-binding</keyword>
<dbReference type="FunFam" id="1.10.8.60:FF:000039">
    <property type="entry name" value="peroxisome biogenesis factor 6"/>
    <property type="match status" value="1"/>
</dbReference>
<evidence type="ECO:0000256" key="1">
    <source>
        <dbReference type="ARBA" id="ARBA00004370"/>
    </source>
</evidence>
<feature type="domain" description="AAA+ ATPase" evidence="12">
    <location>
        <begin position="600"/>
        <end position="740"/>
    </location>
</feature>
<evidence type="ECO:0000256" key="10">
    <source>
        <dbReference type="ARBA" id="ARBA00048778"/>
    </source>
</evidence>
<dbReference type="Gene3D" id="3.40.50.300">
    <property type="entry name" value="P-loop containing nucleotide triphosphate hydrolases"/>
    <property type="match status" value="2"/>
</dbReference>
<comment type="subcellular location">
    <subcellularLocation>
        <location evidence="1">Membrane</location>
    </subcellularLocation>
</comment>
<evidence type="ECO:0000256" key="3">
    <source>
        <dbReference type="ARBA" id="ARBA00022593"/>
    </source>
</evidence>
<dbReference type="InterPro" id="IPR003593">
    <property type="entry name" value="AAA+_ATPase"/>
</dbReference>
<evidence type="ECO:0000256" key="11">
    <source>
        <dbReference type="SAM" id="MobiDB-lite"/>
    </source>
</evidence>
<comment type="caution">
    <text evidence="13">The sequence shown here is derived from an EMBL/GenBank/DDBJ whole genome shotgun (WGS) entry which is preliminary data.</text>
</comment>
<dbReference type="GO" id="GO:0016558">
    <property type="term" value="P:protein import into peroxisome matrix"/>
    <property type="evidence" value="ECO:0007669"/>
    <property type="project" value="TreeGrafter"/>
</dbReference>
<dbReference type="PANTHER" id="PTHR23077:SF9">
    <property type="entry name" value="PEROXISOMAL ATPASE PEX6"/>
    <property type="match status" value="1"/>
</dbReference>
<dbReference type="EMBL" id="LCTV02000013">
    <property type="protein sequence ID" value="PRQ71031.1"/>
    <property type="molecule type" value="Genomic_DNA"/>
</dbReference>
<proteinExistence type="inferred from homology"/>
<dbReference type="Gene3D" id="1.10.8.60">
    <property type="match status" value="2"/>
</dbReference>
<gene>
    <name evidence="13" type="ORF">AAT19DRAFT_10571</name>
</gene>
<dbReference type="PROSITE" id="PS00674">
    <property type="entry name" value="AAA"/>
    <property type="match status" value="1"/>
</dbReference>
<feature type="region of interest" description="Disordered" evidence="11">
    <location>
        <begin position="247"/>
        <end position="308"/>
    </location>
</feature>
<protein>
    <recommendedName>
        <fullName evidence="8">Peroxisomal ATPase PEX6</fullName>
    </recommendedName>
    <alternativeName>
        <fullName evidence="9">Peroxin-6</fullName>
    </alternativeName>
</protein>
<dbReference type="SMART" id="SM00382">
    <property type="entry name" value="AAA"/>
    <property type="match status" value="2"/>
</dbReference>
<evidence type="ECO:0000256" key="9">
    <source>
        <dbReference type="ARBA" id="ARBA00034920"/>
    </source>
</evidence>
<feature type="compositionally biased region" description="Basic residues" evidence="11">
    <location>
        <begin position="1228"/>
        <end position="1243"/>
    </location>
</feature>
<comment type="similarity">
    <text evidence="2">Belongs to the AAA ATPase family.</text>
</comment>
<dbReference type="Proteomes" id="UP000239560">
    <property type="component" value="Unassembled WGS sequence"/>
</dbReference>
<evidence type="ECO:0000256" key="6">
    <source>
        <dbReference type="ARBA" id="ARBA00022840"/>
    </source>
</evidence>
<dbReference type="SUPFAM" id="SSF52540">
    <property type="entry name" value="P-loop containing nucleoside triphosphate hydrolases"/>
    <property type="match status" value="2"/>
</dbReference>
<evidence type="ECO:0000259" key="12">
    <source>
        <dbReference type="SMART" id="SM00382"/>
    </source>
</evidence>
<name>A0A2S9ZZ64_RHOTO</name>
<accession>A0A2S9ZZ64</accession>
<dbReference type="OrthoDB" id="5553750at2759"/>
<evidence type="ECO:0000256" key="5">
    <source>
        <dbReference type="ARBA" id="ARBA00022801"/>
    </source>
</evidence>
<dbReference type="InterPro" id="IPR003959">
    <property type="entry name" value="ATPase_AAA_core"/>
</dbReference>
<dbReference type="Pfam" id="PF23315">
    <property type="entry name" value="PEX6_4th"/>
    <property type="match status" value="1"/>
</dbReference>
<evidence type="ECO:0000256" key="2">
    <source>
        <dbReference type="ARBA" id="ARBA00006914"/>
    </source>
</evidence>
<keyword evidence="7" id="KW-0472">Membrane</keyword>
<comment type="catalytic activity">
    <reaction evidence="10">
        <text>ATP + H2O = ADP + phosphate + H(+)</text>
        <dbReference type="Rhea" id="RHEA:13065"/>
        <dbReference type="ChEBI" id="CHEBI:15377"/>
        <dbReference type="ChEBI" id="CHEBI:15378"/>
        <dbReference type="ChEBI" id="CHEBI:30616"/>
        <dbReference type="ChEBI" id="CHEBI:43474"/>
        <dbReference type="ChEBI" id="CHEBI:456216"/>
    </reaction>
    <physiologicalReaction direction="left-to-right" evidence="10">
        <dbReference type="Rhea" id="RHEA:13066"/>
    </physiologicalReaction>
</comment>
<dbReference type="InterPro" id="IPR050168">
    <property type="entry name" value="AAA_ATPase_domain"/>
</dbReference>
<reference evidence="13 14" key="1">
    <citation type="journal article" date="2018" name="Elife">
        <title>Functional genomics of lipid metabolism in the oleaginous yeast Rhodosporidium toruloides.</title>
        <authorList>
            <person name="Coradetti S.T."/>
            <person name="Pinel D."/>
            <person name="Geiselman G."/>
            <person name="Ito M."/>
            <person name="Mondo S."/>
            <person name="Reilly M.C."/>
            <person name="Cheng Y.F."/>
            <person name="Bauer S."/>
            <person name="Grigoriev I."/>
            <person name="Gladden J.M."/>
            <person name="Simmons B.A."/>
            <person name="Brem R."/>
            <person name="Arkin A.P."/>
            <person name="Skerker J.M."/>
        </authorList>
    </citation>
    <scope>NUCLEOTIDE SEQUENCE [LARGE SCALE GENOMIC DNA]</scope>
    <source>
        <strain evidence="13 14">NBRC 0880</strain>
    </source>
</reference>
<dbReference type="CDD" id="cd19527">
    <property type="entry name" value="RecA-like_PEX6_r2"/>
    <property type="match status" value="1"/>
</dbReference>
<organism evidence="13 14">
    <name type="scientific">Rhodotorula toruloides</name>
    <name type="common">Yeast</name>
    <name type="synonym">Rhodosporidium toruloides</name>
    <dbReference type="NCBI Taxonomy" id="5286"/>
    <lineage>
        <taxon>Eukaryota</taxon>
        <taxon>Fungi</taxon>
        <taxon>Dikarya</taxon>
        <taxon>Basidiomycota</taxon>
        <taxon>Pucciniomycotina</taxon>
        <taxon>Microbotryomycetes</taxon>
        <taxon>Sporidiobolales</taxon>
        <taxon>Sporidiobolaceae</taxon>
        <taxon>Rhodotorula</taxon>
    </lineage>
</organism>
<dbReference type="GO" id="GO:0005829">
    <property type="term" value="C:cytosol"/>
    <property type="evidence" value="ECO:0007669"/>
    <property type="project" value="TreeGrafter"/>
</dbReference>
<dbReference type="GO" id="GO:0005524">
    <property type="term" value="F:ATP binding"/>
    <property type="evidence" value="ECO:0007669"/>
    <property type="project" value="UniProtKB-KW"/>
</dbReference>
<dbReference type="InterPro" id="IPR027417">
    <property type="entry name" value="P-loop_NTPase"/>
</dbReference>
<keyword evidence="4" id="KW-0547">Nucleotide-binding</keyword>
<sequence length="1243" mass="132294">MDSHSAHYCTLQTHSTTALASPALWTALVDSLPGPDRDDPPTRLALALAPRHARSARAKELRTVVVRAREASKLEMKEAGEDLPENVLLLPTRLVQAHPAVFTRRSSSSPTSASPPSLSLTIAQTVPLSSAIFLSLDSASYTNASDKSGRLETLLAGKDADLVREGDVVDLPGVGRWKVAVTEPVLQGVFVKGQTRLLVLPPADGGAQEDEADARLADGTDASEEDDLLDFDIDDSFLASTVLPSRRSHATPFTSPLPSSAQNGKSFPLVAPPPTTHSGTPISALPLSFPVPAESLTPTPDADEDDLPHALASTADLGRLGLFSGDWALVEPSGAMEGEEQKEEDRGRLVRVFAGEGLLEGREVVTSSAPTLYLPPPLLFNLLGPSSLSSSLSSPVTLTLHPAPLLSPILPLPLPTASSLTISRLASPHSVNKLYQPLFLEGLKEYFSGRRRAVKRGDVICVGIDEEKVRFVGEGKGEGVEEDFDLPAESTTPTAVVHFLITSLSVDPSTSSSAPTGDFDLDRRLEDGLLGCFVDPKVTKLLQTGVERGRVPDDAGWMGIEPSPNVSLAPDSLLGTPTPASKLYDFLLSSLTPRASTYSLPLTALLKGALGSGKRNLIRSVARRAGVGLLELDCFDLLGESDAKTEGRLRALAVDKALACAPVVLVLRNVEALARKSQAMETGQEPPMTTVLRDCFATIRDGWKASGHPVVVVATTTDVEKVPTGVLGLFKEEIGIQAPAEPERLAILRNLTASDIISPDVSLRSLAVQTAALVANDLVDLVRRARAAAAERVLELASSTDATTPAPSLADIAHAGVALTSLDFNSALEKARSAYSESIGAPKIPNVTWDDVGGLANVKSDILDTIQLPLEHPELFADGLKKRSGILLYGPPGTGKTLLAKAVATSCSLNFFSVKGPELLNMYIGESEANVRRVFQRARDAKPCVVFMDELDSVAPKRGNQGDSGGVMDRIVSQLLAELDGMSEGKGGNDVFVIGATNRPDLLDPALLRPGRFDRMLYLGVSNTHQAQLNIIQALTRKFKLAPETDLAKLAEKCTFNLTGADFYALCSDAMLKAMTRKAEEVDKRIAELNAQPPYSTGETPPLTPQYYLAEMATPAEIEVLVAQQDFDAALAELVPSVSQAEMNHYKTVQQRFSAETMNSDDNLAAQEKKEAAPVSSPSPSLSQLPAAIPGPFKPNGVVKGPVEKVVSNGLVVDGVQDVVDPEEEEKRRKRRAAKGKGKARAE</sequence>
<evidence type="ECO:0000313" key="13">
    <source>
        <dbReference type="EMBL" id="PRQ71031.1"/>
    </source>
</evidence>
<feature type="compositionally biased region" description="Polar residues" evidence="11">
    <location>
        <begin position="251"/>
        <end position="265"/>
    </location>
</feature>
<evidence type="ECO:0000256" key="7">
    <source>
        <dbReference type="ARBA" id="ARBA00023136"/>
    </source>
</evidence>
<keyword evidence="3" id="KW-0962">Peroxisome biogenesis</keyword>
<feature type="region of interest" description="Disordered" evidence="11">
    <location>
        <begin position="1215"/>
        <end position="1243"/>
    </location>
</feature>
<dbReference type="GO" id="GO:0016887">
    <property type="term" value="F:ATP hydrolysis activity"/>
    <property type="evidence" value="ECO:0007669"/>
    <property type="project" value="InterPro"/>
</dbReference>
<dbReference type="InterPro" id="IPR003960">
    <property type="entry name" value="ATPase_AAA_CS"/>
</dbReference>
<dbReference type="FunFam" id="3.40.50.300:FF:000109">
    <property type="entry name" value="Peroxisomal biogenesis factor 6"/>
    <property type="match status" value="1"/>
</dbReference>
<dbReference type="GO" id="GO:0005778">
    <property type="term" value="C:peroxisomal membrane"/>
    <property type="evidence" value="ECO:0007669"/>
    <property type="project" value="TreeGrafter"/>
</dbReference>
<evidence type="ECO:0000256" key="8">
    <source>
        <dbReference type="ARBA" id="ARBA00034811"/>
    </source>
</evidence>
<feature type="region of interest" description="Disordered" evidence="11">
    <location>
        <begin position="1160"/>
        <end position="1183"/>
    </location>
</feature>
<evidence type="ECO:0000256" key="4">
    <source>
        <dbReference type="ARBA" id="ARBA00022741"/>
    </source>
</evidence>
<feature type="domain" description="AAA+ ATPase" evidence="12">
    <location>
        <begin position="882"/>
        <end position="1023"/>
    </location>
</feature>
<dbReference type="AlphaFoldDB" id="A0A2S9ZZ64"/>
<evidence type="ECO:0000313" key="14">
    <source>
        <dbReference type="Proteomes" id="UP000239560"/>
    </source>
</evidence>
<dbReference type="PANTHER" id="PTHR23077">
    <property type="entry name" value="AAA-FAMILY ATPASE"/>
    <property type="match status" value="1"/>
</dbReference>
<dbReference type="Pfam" id="PF00004">
    <property type="entry name" value="AAA"/>
    <property type="match status" value="2"/>
</dbReference>
<dbReference type="InterPro" id="IPR047533">
    <property type="entry name" value="RecA-like_PEX6_r2"/>
</dbReference>
<keyword evidence="5 13" id="KW-0378">Hydrolase</keyword>
<feature type="compositionally biased region" description="Low complexity" evidence="11">
    <location>
        <begin position="1173"/>
        <end position="1183"/>
    </location>
</feature>
<dbReference type="InterPro" id="IPR056995">
    <property type="entry name" value="PEX6_4th_dom"/>
</dbReference>